<evidence type="ECO:0000256" key="3">
    <source>
        <dbReference type="ARBA" id="ARBA00022801"/>
    </source>
</evidence>
<sequence length="432" mass="45741">MTYLSHVADRVFGRPLFIHRYKAAVIASVLGERVGIDPSMFDLSEVPEAFKRTGPRANRLIGEPEGAYDERGRLIAVLYNVVDGVATIPVIGTLINRGAFIGEDSSGFTSYEGLGTQIAAAVADPKVGAILLDIDSPGGEATGMFALAEQVRAARQVKPVTALVNDMAASAAYGIASASTEVVVSPTSITGSIGVVMLHMDQSKEMQNKGRTPTLIYAGAHKVDGNPFGPLTENVRSDLQREVNVFYDRFVETVATGRPSLTADAIRATEASTFIGAEAEANGLADRVGTFAETLSRLSAQVRSNQRRTPMTANNGPAEITAVDQAQIRSEGETAGARAAQARISSILTCEEAKGREPQAQNLALNTSLSVDEAKALLATLPVAPPQQQQQPTRTIEERSGPAFDAGLPETKPDARASWRASLKRVGATLPQ</sequence>
<dbReference type="EMBL" id="LLXX01000173">
    <property type="protein sequence ID" value="KRQ99271.1"/>
    <property type="molecule type" value="Genomic_DNA"/>
</dbReference>
<evidence type="ECO:0000313" key="8">
    <source>
        <dbReference type="Proteomes" id="UP000051913"/>
    </source>
</evidence>
<dbReference type="RefSeq" id="WP_057853923.1">
    <property type="nucleotide sequence ID" value="NZ_LLXX01000173.1"/>
</dbReference>
<dbReference type="SUPFAM" id="SSF52096">
    <property type="entry name" value="ClpP/crotonase"/>
    <property type="match status" value="1"/>
</dbReference>
<dbReference type="PANTHER" id="PTHR33209:SF1">
    <property type="entry name" value="PEPTIDASE S49 DOMAIN-CONTAINING PROTEIN"/>
    <property type="match status" value="1"/>
</dbReference>
<evidence type="ECO:0000256" key="5">
    <source>
        <dbReference type="SAM" id="MobiDB-lite"/>
    </source>
</evidence>
<organism evidence="7 8">
    <name type="scientific">Bradyrhizobium valentinum</name>
    <dbReference type="NCBI Taxonomy" id="1518501"/>
    <lineage>
        <taxon>Bacteria</taxon>
        <taxon>Pseudomonadati</taxon>
        <taxon>Pseudomonadota</taxon>
        <taxon>Alphaproteobacteria</taxon>
        <taxon>Hyphomicrobiales</taxon>
        <taxon>Nitrobacteraceae</taxon>
        <taxon>Bradyrhizobium</taxon>
    </lineage>
</organism>
<name>A0A0R3KUT5_9BRAD</name>
<comment type="similarity">
    <text evidence="1">Belongs to the peptidase S49 family.</text>
</comment>
<accession>A0A0R3KUT5</accession>
<feature type="region of interest" description="Disordered" evidence="5">
    <location>
        <begin position="383"/>
        <end position="417"/>
    </location>
</feature>
<dbReference type="InterPro" id="IPR029045">
    <property type="entry name" value="ClpP/crotonase-like_dom_sf"/>
</dbReference>
<dbReference type="Gene3D" id="3.90.226.10">
    <property type="entry name" value="2-enoyl-CoA Hydratase, Chain A, domain 1"/>
    <property type="match status" value="1"/>
</dbReference>
<keyword evidence="2" id="KW-0645">Protease</keyword>
<evidence type="ECO:0000256" key="2">
    <source>
        <dbReference type="ARBA" id="ARBA00022670"/>
    </source>
</evidence>
<feature type="domain" description="Peptidase S49" evidence="6">
    <location>
        <begin position="154"/>
        <end position="302"/>
    </location>
</feature>
<reference evidence="7 8" key="1">
    <citation type="submission" date="2014-03" db="EMBL/GenBank/DDBJ databases">
        <title>Bradyrhizobium valentinum sp. nov., isolated from effective nodules of Lupinus mariae-josephae, a lupine endemic of basic-lime soils in Eastern Spain.</title>
        <authorList>
            <person name="Duran D."/>
            <person name="Rey L."/>
            <person name="Navarro A."/>
            <person name="Busquets A."/>
            <person name="Imperial J."/>
            <person name="Ruiz-Argueso T."/>
        </authorList>
    </citation>
    <scope>NUCLEOTIDE SEQUENCE [LARGE SCALE GENOMIC DNA]</scope>
    <source>
        <strain evidence="7 8">LmjM3</strain>
    </source>
</reference>
<evidence type="ECO:0000259" key="6">
    <source>
        <dbReference type="Pfam" id="PF01343"/>
    </source>
</evidence>
<evidence type="ECO:0000256" key="1">
    <source>
        <dbReference type="ARBA" id="ARBA00008683"/>
    </source>
</evidence>
<dbReference type="Gene3D" id="6.20.330.10">
    <property type="match status" value="1"/>
</dbReference>
<dbReference type="PANTHER" id="PTHR33209">
    <property type="entry name" value="PROTEASE 4"/>
    <property type="match status" value="1"/>
</dbReference>
<evidence type="ECO:0000256" key="4">
    <source>
        <dbReference type="ARBA" id="ARBA00022825"/>
    </source>
</evidence>
<evidence type="ECO:0000313" key="7">
    <source>
        <dbReference type="EMBL" id="KRQ99271.1"/>
    </source>
</evidence>
<dbReference type="Proteomes" id="UP000051913">
    <property type="component" value="Unassembled WGS sequence"/>
</dbReference>
<dbReference type="GO" id="GO:0006508">
    <property type="term" value="P:proteolysis"/>
    <property type="evidence" value="ECO:0007669"/>
    <property type="project" value="UniProtKB-KW"/>
</dbReference>
<comment type="caution">
    <text evidence="7">The sequence shown here is derived from an EMBL/GenBank/DDBJ whole genome shotgun (WGS) entry which is preliminary data.</text>
</comment>
<gene>
    <name evidence="7" type="ORF">CP49_11790</name>
</gene>
<dbReference type="InterPro" id="IPR002142">
    <property type="entry name" value="Peptidase_S49"/>
</dbReference>
<proteinExistence type="inferred from homology"/>
<dbReference type="AlphaFoldDB" id="A0A0R3KUT5"/>
<keyword evidence="8" id="KW-1185">Reference proteome</keyword>
<dbReference type="CDD" id="cd07022">
    <property type="entry name" value="S49_Sppa_36K_type"/>
    <property type="match status" value="1"/>
</dbReference>
<dbReference type="GO" id="GO:0008236">
    <property type="term" value="F:serine-type peptidase activity"/>
    <property type="evidence" value="ECO:0007669"/>
    <property type="project" value="UniProtKB-KW"/>
</dbReference>
<keyword evidence="3" id="KW-0378">Hydrolase</keyword>
<dbReference type="InterPro" id="IPR033855">
    <property type="entry name" value="Protein_C"/>
</dbReference>
<protein>
    <recommendedName>
        <fullName evidence="6">Peptidase S49 domain-containing protein</fullName>
    </recommendedName>
</protein>
<keyword evidence="4" id="KW-0720">Serine protease</keyword>
<dbReference type="Pfam" id="PF01343">
    <property type="entry name" value="Peptidase_S49"/>
    <property type="match status" value="1"/>
</dbReference>